<protein>
    <submittedName>
        <fullName evidence="1">Uncharacterized protein</fullName>
    </submittedName>
</protein>
<reference evidence="1" key="1">
    <citation type="submission" date="2021-10" db="EMBL/GenBank/DDBJ databases">
        <title>Psilocybe cubensis genome.</title>
        <authorList>
            <person name="Mckernan K.J."/>
            <person name="Crawford S."/>
            <person name="Trippe A."/>
            <person name="Kane L.T."/>
            <person name="Mclaughlin S."/>
        </authorList>
    </citation>
    <scope>NUCLEOTIDE SEQUENCE</scope>
    <source>
        <strain evidence="1">MGC-MH-2018</strain>
    </source>
</reference>
<name>A0ACB8H484_PSICU</name>
<accession>A0ACB8H484</accession>
<gene>
    <name evidence="1" type="ORF">JR316_0004764</name>
</gene>
<evidence type="ECO:0000313" key="2">
    <source>
        <dbReference type="Proteomes" id="UP000664032"/>
    </source>
</evidence>
<dbReference type="Proteomes" id="UP000664032">
    <property type="component" value="Unassembled WGS sequence"/>
</dbReference>
<dbReference type="EMBL" id="JAFIQS020000004">
    <property type="protein sequence ID" value="KAH9482664.1"/>
    <property type="molecule type" value="Genomic_DNA"/>
</dbReference>
<evidence type="ECO:0000313" key="1">
    <source>
        <dbReference type="EMBL" id="KAH9482664.1"/>
    </source>
</evidence>
<proteinExistence type="predicted"/>
<sequence>MGFTGTVQAVLDALCLETLRRLARWLNAPPNGLDIVQANLRANHSAAFHSRWHLSIKSYRSVLTQTPDSTVQSERNMFALTMDDNVFIHLEDPAAPTRADVLAVAPPGQEAMYLKSPSHYRNTFLAMRPPGGLEQLLAQIKARWISVRQAAGQRNNITGQQLIIEGRTYSIGTDWMVRVGNVQLAGGAIKGMLLEAEYLPLPLLRSAATDNTSELLSNLLTSILPNIPDAKTVAVTFNDAHWQDQLWDREKELSEMNDPVAVVDNDDPYAWDNTDIAEWKQGDWAGVDREQRSAYLIIGALRSEGLL</sequence>
<organism evidence="1 2">
    <name type="scientific">Psilocybe cubensis</name>
    <name type="common">Psychedelic mushroom</name>
    <name type="synonym">Stropharia cubensis</name>
    <dbReference type="NCBI Taxonomy" id="181762"/>
    <lineage>
        <taxon>Eukaryota</taxon>
        <taxon>Fungi</taxon>
        <taxon>Dikarya</taxon>
        <taxon>Basidiomycota</taxon>
        <taxon>Agaricomycotina</taxon>
        <taxon>Agaricomycetes</taxon>
        <taxon>Agaricomycetidae</taxon>
        <taxon>Agaricales</taxon>
        <taxon>Agaricineae</taxon>
        <taxon>Strophariaceae</taxon>
        <taxon>Psilocybe</taxon>
    </lineage>
</organism>
<comment type="caution">
    <text evidence="1">The sequence shown here is derived from an EMBL/GenBank/DDBJ whole genome shotgun (WGS) entry which is preliminary data.</text>
</comment>
<keyword evidence="2" id="KW-1185">Reference proteome</keyword>